<proteinExistence type="predicted"/>
<sequence>MRNSIDKDTTKTNFEANVSKKVQAKYLKQGNNNYIQAYKISMYENLIDTKVINHYQQRIKMVED</sequence>
<dbReference type="EMBL" id="GG705012">
    <property type="protein sequence ID" value="EEY92635.1"/>
    <property type="molecule type" value="Genomic_DNA"/>
</dbReference>
<accession>D0SNX1</accession>
<evidence type="ECO:0000313" key="2">
    <source>
        <dbReference type="Proteomes" id="UP000018442"/>
    </source>
</evidence>
<gene>
    <name evidence="1" type="ORF">HMPREF0026_02181</name>
</gene>
<dbReference type="AlphaFoldDB" id="D0SNX1"/>
<dbReference type="Proteomes" id="UP000018442">
    <property type="component" value="Unassembled WGS sequence"/>
</dbReference>
<evidence type="ECO:0000313" key="1">
    <source>
        <dbReference type="EMBL" id="EEY92635.1"/>
    </source>
</evidence>
<reference evidence="2" key="1">
    <citation type="journal article" date="2012" name="PLoS ONE">
        <title>The success of Acinetobacter species; genetic, metabolic and virulence attributes.</title>
        <authorList>
            <person name="Peleg A.Y."/>
            <person name="de Breij A."/>
            <person name="Adams M.D."/>
            <person name="Cerqueira G.M."/>
            <person name="Mocali S."/>
            <person name="Galardini M."/>
            <person name="Nibbering P.H."/>
            <person name="Earl A.M."/>
            <person name="Ward D.V."/>
            <person name="Paterson D.L."/>
            <person name="Seifert H."/>
            <person name="Dijkshoorn L."/>
        </authorList>
    </citation>
    <scope>NUCLEOTIDE SEQUENCE [LARGE SCALE GENOMIC DNA]</scope>
    <source>
        <strain evidence="2">SH205</strain>
    </source>
</reference>
<organism evidence="1 2">
    <name type="scientific">Acinetobacter junii SH205</name>
    <dbReference type="NCBI Taxonomy" id="575587"/>
    <lineage>
        <taxon>Bacteria</taxon>
        <taxon>Pseudomonadati</taxon>
        <taxon>Pseudomonadota</taxon>
        <taxon>Gammaproteobacteria</taxon>
        <taxon>Moraxellales</taxon>
        <taxon>Moraxellaceae</taxon>
        <taxon>Acinetobacter</taxon>
    </lineage>
</organism>
<dbReference type="HOGENOM" id="CLU_2857444_0_0_6"/>
<dbReference type="RefSeq" id="WP_005403433.1">
    <property type="nucleotide sequence ID" value="NZ_GG705012.1"/>
</dbReference>
<name>D0SNX1_ACIJU</name>
<protein>
    <submittedName>
        <fullName evidence="1">Uncharacterized protein</fullName>
    </submittedName>
</protein>